<organism evidence="1 2">
    <name type="scientific">Violaceomyces palustris</name>
    <dbReference type="NCBI Taxonomy" id="1673888"/>
    <lineage>
        <taxon>Eukaryota</taxon>
        <taxon>Fungi</taxon>
        <taxon>Dikarya</taxon>
        <taxon>Basidiomycota</taxon>
        <taxon>Ustilaginomycotina</taxon>
        <taxon>Ustilaginomycetes</taxon>
        <taxon>Violaceomycetales</taxon>
        <taxon>Violaceomycetaceae</taxon>
        <taxon>Violaceomyces</taxon>
    </lineage>
</organism>
<keyword evidence="2" id="KW-1185">Reference proteome</keyword>
<proteinExistence type="predicted"/>
<dbReference type="EMBL" id="KZ819697">
    <property type="protein sequence ID" value="PWN54069.1"/>
    <property type="molecule type" value="Genomic_DNA"/>
</dbReference>
<evidence type="ECO:0000313" key="2">
    <source>
        <dbReference type="Proteomes" id="UP000245626"/>
    </source>
</evidence>
<evidence type="ECO:0000313" key="1">
    <source>
        <dbReference type="EMBL" id="PWN54069.1"/>
    </source>
</evidence>
<accession>A0ACD0P7Z6</accession>
<name>A0ACD0P7Z6_9BASI</name>
<sequence length="1052" mass="112769">MPTSLPDPVLALSLANVQKLNDLNLDQLANLWNVFTKCKESLESGRRLENLSWRLWFREAHLLPPDASLSDLTDMTPIDTPLMSRANSVASSYQQSKPSAFTCRSAGLSDPESDADTSSESDSCEGSQKRGRPGSGANSYSSNFAEGTTKPRSKISRRRLNGEIGPSSANGSTSRIDLNMTSAAGPSRPSQARNRASFVEPSHTDSSRGPSSRRNSTAFIGAESASSKASGSRRASEVSGKTCGEDRDRKRAVSSSSAFGSRARVKQRNQSVSRRRPLSFQAAIEVLVLNKGVENFCSLAQKRNSVAGVRPDSASETQAIDSPARPTTVEDENTVESSSAPAEYGSTSHSHAEHSSPLQERLEIASHVDPNEQEAAHGAVEAESGSQASTQCMEPETSGPVSPSKMTVQVANLADPHSCAASASRDMPPPSGVPSHKPAAKAFKQALTSSYRKPVPRDLADTVPASKATEDLPNREAAIDVYVASPQTMVYSGKDSASSEARPLRATTPEQTRHLVKEAIPDGKSSNANGQARLDEAKPRQAKAKEAVRQPTLTAAHRSKSATGLHRGKNSKSFDRLPSRAGRLPSTNLLAPGLTMTKTSSAAPKPAAPAAAQVQPQPRKPVKFTMGGDESDSFEDESDDDKLVAQPANHATPARPTVVEGKKEAMAQQVDAGDDDEWSSDDSEDSEEERKAQAKAAAEKRQREEFERQSTMFKKIPIRSASAADVRLLPQQGGPSPPAQPVRGLLSSLFHPEEQHSPPGQLAGRPHASAADLRARPSLSSGLAMTQHSQQPGSKPRNRSKERRSSNPSAAPLRTSKSAVALPVLNTRALSSSTGKAKLNQEAQHSGEEASSAESNPGARPSSIALAKLNALASMKNNSNRRRSGEIKATVELLQDGPRLEPRHVDDVSLPASYEVQTTNELQQQHQGMGRRSKSDGFPEPSAPLLARPRSSANLPDLAAPQTPRTTRRNMLRDELSESLRQNLLWERQLRPRMLGIGAIAPNPAPVRNQKETVLGGGPLRPLTSTNGTSSQRPNSERRHFDESGSFHHTGW</sequence>
<dbReference type="Proteomes" id="UP000245626">
    <property type="component" value="Unassembled WGS sequence"/>
</dbReference>
<gene>
    <name evidence="1" type="ORF">IE53DRAFT_359482</name>
</gene>
<reference evidence="1 2" key="1">
    <citation type="journal article" date="2018" name="Mol. Biol. Evol.">
        <title>Broad Genomic Sampling Reveals a Smut Pathogenic Ancestry of the Fungal Clade Ustilaginomycotina.</title>
        <authorList>
            <person name="Kijpornyongpan T."/>
            <person name="Mondo S.J."/>
            <person name="Barry K."/>
            <person name="Sandor L."/>
            <person name="Lee J."/>
            <person name="Lipzen A."/>
            <person name="Pangilinan J."/>
            <person name="LaButti K."/>
            <person name="Hainaut M."/>
            <person name="Henrissat B."/>
            <person name="Grigoriev I.V."/>
            <person name="Spatafora J.W."/>
            <person name="Aime M.C."/>
        </authorList>
    </citation>
    <scope>NUCLEOTIDE SEQUENCE [LARGE SCALE GENOMIC DNA]</scope>
    <source>
        <strain evidence="1 2">SA 807</strain>
    </source>
</reference>
<protein>
    <submittedName>
        <fullName evidence="1">Uncharacterized protein</fullName>
    </submittedName>
</protein>